<evidence type="ECO:0000313" key="2">
    <source>
        <dbReference type="Proteomes" id="UP000176326"/>
    </source>
</evidence>
<dbReference type="AlphaFoldDB" id="A0A1G2EP36"/>
<gene>
    <name evidence="1" type="ORF">A2427_03150</name>
</gene>
<accession>A0A1G2EP36</accession>
<name>A0A1G2EP36_9BACT</name>
<reference evidence="1 2" key="1">
    <citation type="journal article" date="2016" name="Nat. Commun.">
        <title>Thousands of microbial genomes shed light on interconnected biogeochemical processes in an aquifer system.</title>
        <authorList>
            <person name="Anantharaman K."/>
            <person name="Brown C.T."/>
            <person name="Hug L.A."/>
            <person name="Sharon I."/>
            <person name="Castelle C.J."/>
            <person name="Probst A.J."/>
            <person name="Thomas B.C."/>
            <person name="Singh A."/>
            <person name="Wilkins M.J."/>
            <person name="Karaoz U."/>
            <person name="Brodie E.L."/>
            <person name="Williams K.H."/>
            <person name="Hubbard S.S."/>
            <person name="Banfield J.F."/>
        </authorList>
    </citation>
    <scope>NUCLEOTIDE SEQUENCE [LARGE SCALE GENOMIC DNA]</scope>
</reference>
<dbReference type="EMBL" id="MHMN01000046">
    <property type="protein sequence ID" value="OGZ27302.1"/>
    <property type="molecule type" value="Genomic_DNA"/>
</dbReference>
<comment type="caution">
    <text evidence="1">The sequence shown here is derived from an EMBL/GenBank/DDBJ whole genome shotgun (WGS) entry which is preliminary data.</text>
</comment>
<sequence length="305" mass="35523">MSIEYETTTLTQDARFPFDLKWRVPSEYLQESQKTTFEIPEGTRVCEIVFRDKSVSLILPDKNLVGYDEKNYFEDKRATKLSSKIFQLNNEAIGVAQSYEEELKDRKEIVSIIREKIPGISPNFLDSMRRSFVMRSYNREKRIKQTDDNNPLKIIRELTSNILYSDEPDNLIKERKSKDSAAVFDKFLGRIFRNYLRQIDEAVKIKMGGIEMLKNGYEYYLAEVTEKLLKSVGLENVGNVKSLEYITGLALIKQQIDINKIRIRHAVSSKETNSSEIDKINNEPLVSLEKSIEFYVKNQTVYSSY</sequence>
<organism evidence="1 2">
    <name type="scientific">Candidatus Nealsonbacteria bacterium RIFOXYC1_FULL_40_7</name>
    <dbReference type="NCBI Taxonomy" id="1801678"/>
    <lineage>
        <taxon>Bacteria</taxon>
        <taxon>Candidatus Nealsoniibacteriota</taxon>
    </lineage>
</organism>
<dbReference type="Proteomes" id="UP000176326">
    <property type="component" value="Unassembled WGS sequence"/>
</dbReference>
<protein>
    <submittedName>
        <fullName evidence="1">Uncharacterized protein</fullName>
    </submittedName>
</protein>
<evidence type="ECO:0000313" key="1">
    <source>
        <dbReference type="EMBL" id="OGZ27302.1"/>
    </source>
</evidence>
<proteinExistence type="predicted"/>